<dbReference type="Gene3D" id="3.40.50.720">
    <property type="entry name" value="NAD(P)-binding Rossmann-like Domain"/>
    <property type="match status" value="1"/>
</dbReference>
<keyword evidence="2" id="KW-0597">Phosphoprotein</keyword>
<keyword evidence="1" id="KW-0596">Phosphopantetheine</keyword>
<organism evidence="5 6">
    <name type="scientific">Micromonospora harpali</name>
    <dbReference type="NCBI Taxonomy" id="1490225"/>
    <lineage>
        <taxon>Bacteria</taxon>
        <taxon>Bacillati</taxon>
        <taxon>Actinomycetota</taxon>
        <taxon>Actinomycetes</taxon>
        <taxon>Micromonosporales</taxon>
        <taxon>Micromonosporaceae</taxon>
        <taxon>Micromonospora</taxon>
    </lineage>
</organism>
<evidence type="ECO:0000256" key="2">
    <source>
        <dbReference type="ARBA" id="ARBA00022553"/>
    </source>
</evidence>
<dbReference type="SUPFAM" id="SSF47336">
    <property type="entry name" value="ACP-like"/>
    <property type="match status" value="1"/>
</dbReference>
<dbReference type="SMART" id="SM00823">
    <property type="entry name" value="PKS_PP"/>
    <property type="match status" value="1"/>
</dbReference>
<evidence type="ECO:0000256" key="1">
    <source>
        <dbReference type="ARBA" id="ARBA00022450"/>
    </source>
</evidence>
<dbReference type="InterPro" id="IPR006162">
    <property type="entry name" value="Ppantetheine_attach_site"/>
</dbReference>
<reference evidence="6" key="1">
    <citation type="journal article" date="2019" name="Int. J. Syst. Evol. Microbiol.">
        <title>The Global Catalogue of Microorganisms (GCM) 10K type strain sequencing project: providing services to taxonomists for standard genome sequencing and annotation.</title>
        <authorList>
            <consortium name="The Broad Institute Genomics Platform"/>
            <consortium name="The Broad Institute Genome Sequencing Center for Infectious Disease"/>
            <person name="Wu L."/>
            <person name="Ma J."/>
        </authorList>
    </citation>
    <scope>NUCLEOTIDE SEQUENCE [LARGE SCALE GENOMIC DNA]</scope>
    <source>
        <strain evidence="6">CGMCC 4.7173</strain>
    </source>
</reference>
<keyword evidence="3" id="KW-0808">Transferase</keyword>
<feature type="non-terminal residue" evidence="5">
    <location>
        <position position="1"/>
    </location>
</feature>
<dbReference type="Proteomes" id="UP001596207">
    <property type="component" value="Unassembled WGS sequence"/>
</dbReference>
<comment type="caution">
    <text evidence="5">The sequence shown here is derived from an EMBL/GenBank/DDBJ whole genome shotgun (WGS) entry which is preliminary data.</text>
</comment>
<dbReference type="Gene3D" id="1.10.1200.10">
    <property type="entry name" value="ACP-like"/>
    <property type="match status" value="1"/>
</dbReference>
<dbReference type="InterPro" id="IPR009081">
    <property type="entry name" value="PP-bd_ACP"/>
</dbReference>
<keyword evidence="6" id="KW-1185">Reference proteome</keyword>
<dbReference type="SMART" id="SM01294">
    <property type="entry name" value="PKS_PP_betabranch"/>
    <property type="match status" value="1"/>
</dbReference>
<evidence type="ECO:0000256" key="3">
    <source>
        <dbReference type="ARBA" id="ARBA00022679"/>
    </source>
</evidence>
<evidence type="ECO:0000313" key="6">
    <source>
        <dbReference type="Proteomes" id="UP001596207"/>
    </source>
</evidence>
<dbReference type="PROSITE" id="PS50075">
    <property type="entry name" value="CARRIER"/>
    <property type="match status" value="1"/>
</dbReference>
<name>A0ABW1HXC6_9ACTN</name>
<evidence type="ECO:0000313" key="5">
    <source>
        <dbReference type="EMBL" id="MFC5946101.1"/>
    </source>
</evidence>
<feature type="domain" description="Carrier" evidence="4">
    <location>
        <begin position="100"/>
        <end position="175"/>
    </location>
</feature>
<dbReference type="EMBL" id="JBHSQQ010000503">
    <property type="protein sequence ID" value="MFC5946101.1"/>
    <property type="molecule type" value="Genomic_DNA"/>
</dbReference>
<dbReference type="Pfam" id="PF00550">
    <property type="entry name" value="PP-binding"/>
    <property type="match status" value="1"/>
</dbReference>
<proteinExistence type="predicted"/>
<accession>A0ABW1HXC6</accession>
<sequence length="258" mass="26777">AAADPAVEERRRRTGVARLDTAPALAALAACVARREPATLMAGIDWARYVPGFVAVRPSPLLAGIAEAQQAAAARADDAGTNAESLAALLAGQTDAERRKTLLDLVRGQAAAVLGHASMDAVEPDRAFRELGFDSLTAVELRNRLTAATGVRLPATVVFDYPTAAGLAEYVRAAIVDGGVVGVAPVFGELDRLEAALTGSAPDRSARIRITERLRALLASLNADDAPAGAGGDTVAEKLQDATPDEVFDFIDRELGVS</sequence>
<gene>
    <name evidence="5" type="ORF">ACFPZ4_32165</name>
</gene>
<protein>
    <submittedName>
        <fullName evidence="5">Phosphopantetheine-binding protein</fullName>
    </submittedName>
</protein>
<dbReference type="PANTHER" id="PTHR43775:SF51">
    <property type="entry name" value="INACTIVE PHENOLPHTHIOCEROL SYNTHESIS POLYKETIDE SYNTHASE TYPE I PKS1-RELATED"/>
    <property type="match status" value="1"/>
</dbReference>
<dbReference type="InterPro" id="IPR050091">
    <property type="entry name" value="PKS_NRPS_Biosynth_Enz"/>
</dbReference>
<dbReference type="PANTHER" id="PTHR43775">
    <property type="entry name" value="FATTY ACID SYNTHASE"/>
    <property type="match status" value="1"/>
</dbReference>
<dbReference type="InterPro" id="IPR036736">
    <property type="entry name" value="ACP-like_sf"/>
</dbReference>
<dbReference type="InterPro" id="IPR020806">
    <property type="entry name" value="PKS_PP-bd"/>
</dbReference>
<dbReference type="PROSITE" id="PS00012">
    <property type="entry name" value="PHOSPHOPANTETHEINE"/>
    <property type="match status" value="1"/>
</dbReference>
<evidence type="ECO:0000259" key="4">
    <source>
        <dbReference type="PROSITE" id="PS50075"/>
    </source>
</evidence>
<dbReference type="RefSeq" id="WP_377538974.1">
    <property type="nucleotide sequence ID" value="NZ_JBHSQQ010000503.1"/>
</dbReference>